<protein>
    <submittedName>
        <fullName evidence="2">Uncharacterized protein</fullName>
    </submittedName>
</protein>
<gene>
    <name evidence="2" type="ORF">RhiirA4_237143</name>
</gene>
<dbReference type="Proteomes" id="UP000234323">
    <property type="component" value="Unassembled WGS sequence"/>
</dbReference>
<keyword evidence="3" id="KW-1185">Reference proteome</keyword>
<dbReference type="EMBL" id="LLXI01000690">
    <property type="protein sequence ID" value="PKY48969.1"/>
    <property type="molecule type" value="Genomic_DNA"/>
</dbReference>
<evidence type="ECO:0000313" key="3">
    <source>
        <dbReference type="Proteomes" id="UP000234323"/>
    </source>
</evidence>
<evidence type="ECO:0000313" key="2">
    <source>
        <dbReference type="EMBL" id="PKY48969.1"/>
    </source>
</evidence>
<keyword evidence="1" id="KW-0812">Transmembrane</keyword>
<organism evidence="2 3">
    <name type="scientific">Rhizophagus irregularis</name>
    <dbReference type="NCBI Taxonomy" id="588596"/>
    <lineage>
        <taxon>Eukaryota</taxon>
        <taxon>Fungi</taxon>
        <taxon>Fungi incertae sedis</taxon>
        <taxon>Mucoromycota</taxon>
        <taxon>Glomeromycotina</taxon>
        <taxon>Glomeromycetes</taxon>
        <taxon>Glomerales</taxon>
        <taxon>Glomeraceae</taxon>
        <taxon>Rhizophagus</taxon>
    </lineage>
</organism>
<accession>A0A2I1GQS8</accession>
<evidence type="ECO:0000256" key="1">
    <source>
        <dbReference type="SAM" id="Phobius"/>
    </source>
</evidence>
<feature type="transmembrane region" description="Helical" evidence="1">
    <location>
        <begin position="61"/>
        <end position="79"/>
    </location>
</feature>
<proteinExistence type="predicted"/>
<sequence>MIDVVGLQYPDLYDQIYNSVEFGSTDAKRVVKVRRPRIRIYNPRIKSEDHPSDIRILDQNITLGGMIYWFIINVWRLIFNIQNEY</sequence>
<reference evidence="2 3" key="1">
    <citation type="submission" date="2015-10" db="EMBL/GenBank/DDBJ databases">
        <title>Genome analyses suggest a sexual origin of heterokaryosis in a supposedly ancient asexual fungus.</title>
        <authorList>
            <person name="Ropars J."/>
            <person name="Sedzielewska K."/>
            <person name="Noel J."/>
            <person name="Charron P."/>
            <person name="Farinelli L."/>
            <person name="Marton T."/>
            <person name="Kruger M."/>
            <person name="Pelin A."/>
            <person name="Brachmann A."/>
            <person name="Corradi N."/>
        </authorList>
    </citation>
    <scope>NUCLEOTIDE SEQUENCE [LARGE SCALE GENOMIC DNA]</scope>
    <source>
        <strain evidence="2 3">A4</strain>
    </source>
</reference>
<name>A0A2I1GQS8_9GLOM</name>
<comment type="caution">
    <text evidence="2">The sequence shown here is derived from an EMBL/GenBank/DDBJ whole genome shotgun (WGS) entry which is preliminary data.</text>
</comment>
<dbReference type="AlphaFoldDB" id="A0A2I1GQS8"/>
<keyword evidence="1" id="KW-0472">Membrane</keyword>
<keyword evidence="1" id="KW-1133">Transmembrane helix</keyword>